<feature type="domain" description="Aspartate/ornithine carbamoyltransferase carbamoyl-P binding" evidence="4">
    <location>
        <begin position="10"/>
        <end position="148"/>
    </location>
</feature>
<dbReference type="Pfam" id="PF02729">
    <property type="entry name" value="OTCace_N"/>
    <property type="match status" value="1"/>
</dbReference>
<dbReference type="AlphaFoldDB" id="A0A9N8J3P2"/>
<dbReference type="InterPro" id="IPR002292">
    <property type="entry name" value="Orn/put_carbamltrans"/>
</dbReference>
<dbReference type="GO" id="GO:0042450">
    <property type="term" value="P:L-arginine biosynthetic process via ornithine"/>
    <property type="evidence" value="ECO:0007669"/>
    <property type="project" value="TreeGrafter"/>
</dbReference>
<dbReference type="GO" id="GO:0016597">
    <property type="term" value="F:amino acid binding"/>
    <property type="evidence" value="ECO:0007669"/>
    <property type="project" value="InterPro"/>
</dbReference>
<dbReference type="EMBL" id="CAIJDE010000049">
    <property type="protein sequence ID" value="CAC9975502.1"/>
    <property type="molecule type" value="Genomic_DNA"/>
</dbReference>
<sequence length="312" mass="34875">MSLTTVKENKHVISLVDLSVQETLDIVNRGIEYANGMVELGHQLQGKIVGIYFTKTSTRTRTSFSTAALRLGAQVISYGPNDLQINTGENLSDTLQVLSQMLDGLVVRTGESPALLRIFANQQRMSIVNAMTEDEHPTQALADLTTMKRYFGEIKGLEIIYLGEGNNTASALALAFAKFSNVKISFFTPPNYQIDPQILHYAQKEGAGRNTVIAEYHDLKFLPANADVIYTTRWQTTGTVKLDVNWRDIFEPFAITQKLMSRYPNAIFMHDLPAHRGEEVEAEVIDGDRSIVFEQAENKAHSAKAVLEWCMQ</sequence>
<reference evidence="5 6" key="1">
    <citation type="submission" date="2020-06" db="EMBL/GenBank/DDBJ databases">
        <authorList>
            <person name="Criscuolo A."/>
        </authorList>
    </citation>
    <scope>NUCLEOTIDE SEQUENCE [LARGE SCALE GENOMIC DNA]</scope>
    <source>
        <strain evidence="5">PXU-55</strain>
    </source>
</reference>
<dbReference type="GO" id="GO:0019240">
    <property type="term" value="P:citrulline biosynthetic process"/>
    <property type="evidence" value="ECO:0007669"/>
    <property type="project" value="TreeGrafter"/>
</dbReference>
<dbReference type="Pfam" id="PF00185">
    <property type="entry name" value="OTCace"/>
    <property type="match status" value="1"/>
</dbReference>
<dbReference type="GO" id="GO:0004585">
    <property type="term" value="F:ornithine carbamoyltransferase activity"/>
    <property type="evidence" value="ECO:0007669"/>
    <property type="project" value="UniProtKB-ARBA"/>
</dbReference>
<dbReference type="InterPro" id="IPR006130">
    <property type="entry name" value="Asp/Orn_carbamoylTrfase"/>
</dbReference>
<evidence type="ECO:0000313" key="5">
    <source>
        <dbReference type="EMBL" id="CAC9975502.1"/>
    </source>
</evidence>
<dbReference type="PANTHER" id="PTHR45753:SF3">
    <property type="entry name" value="ORNITHINE TRANSCARBAMYLASE, MITOCHONDRIAL"/>
    <property type="match status" value="1"/>
</dbReference>
<dbReference type="PRINTS" id="PR00102">
    <property type="entry name" value="OTCASE"/>
</dbReference>
<dbReference type="RefSeq" id="WP_180859385.1">
    <property type="nucleotide sequence ID" value="NZ_CAIJDE010000049.1"/>
</dbReference>
<dbReference type="InterPro" id="IPR036901">
    <property type="entry name" value="Asp/Orn_carbamoylTrfase_sf"/>
</dbReference>
<dbReference type="PANTHER" id="PTHR45753">
    <property type="entry name" value="ORNITHINE CARBAMOYLTRANSFERASE, MITOCHONDRIAL"/>
    <property type="match status" value="1"/>
</dbReference>
<organism evidence="5 6">
    <name type="scientific">Flavobacterium panici</name>
    <dbReference type="NCBI Taxonomy" id="2654843"/>
    <lineage>
        <taxon>Bacteria</taxon>
        <taxon>Pseudomonadati</taxon>
        <taxon>Bacteroidota</taxon>
        <taxon>Flavobacteriia</taxon>
        <taxon>Flavobacteriales</taxon>
        <taxon>Flavobacteriaceae</taxon>
        <taxon>Flavobacterium</taxon>
    </lineage>
</organism>
<evidence type="ECO:0000313" key="6">
    <source>
        <dbReference type="Proteomes" id="UP000533639"/>
    </source>
</evidence>
<gene>
    <name evidence="5" type="ORF">FLAPXU55_03216</name>
</gene>
<evidence type="ECO:0000256" key="1">
    <source>
        <dbReference type="ARBA" id="ARBA00022679"/>
    </source>
</evidence>
<comment type="similarity">
    <text evidence="2">Belongs to the aspartate/ornithine carbamoyltransferase superfamily.</text>
</comment>
<dbReference type="Proteomes" id="UP000533639">
    <property type="component" value="Unassembled WGS sequence"/>
</dbReference>
<protein>
    <submittedName>
        <fullName evidence="5">Aspartate carbamoyltransferase catalytic subunit</fullName>
        <ecNumber evidence="5">2.1.3.2</ecNumber>
    </submittedName>
</protein>
<evidence type="ECO:0000259" key="4">
    <source>
        <dbReference type="Pfam" id="PF02729"/>
    </source>
</evidence>
<evidence type="ECO:0000259" key="3">
    <source>
        <dbReference type="Pfam" id="PF00185"/>
    </source>
</evidence>
<dbReference type="EC" id="2.1.3.2" evidence="5"/>
<dbReference type="SUPFAM" id="SSF53671">
    <property type="entry name" value="Aspartate/ornithine carbamoyltransferase"/>
    <property type="match status" value="1"/>
</dbReference>
<dbReference type="PRINTS" id="PR00100">
    <property type="entry name" value="AOTCASE"/>
</dbReference>
<dbReference type="GO" id="GO:0004070">
    <property type="term" value="F:aspartate carbamoyltransferase activity"/>
    <property type="evidence" value="ECO:0007669"/>
    <property type="project" value="UniProtKB-EC"/>
</dbReference>
<dbReference type="Gene3D" id="3.40.50.1370">
    <property type="entry name" value="Aspartate/ornithine carbamoyltransferase"/>
    <property type="match status" value="2"/>
</dbReference>
<name>A0A9N8J3P2_9FLAO</name>
<dbReference type="InterPro" id="IPR006131">
    <property type="entry name" value="Asp_carbamoyltransf_Asp/Orn-bd"/>
</dbReference>
<comment type="caution">
    <text evidence="5">The sequence shown here is derived from an EMBL/GenBank/DDBJ whole genome shotgun (WGS) entry which is preliminary data.</text>
</comment>
<evidence type="ECO:0000256" key="2">
    <source>
        <dbReference type="RuleBase" id="RU003634"/>
    </source>
</evidence>
<accession>A0A9N8J3P2</accession>
<dbReference type="PROSITE" id="PS00097">
    <property type="entry name" value="CARBAMOYLTRANSFERASE"/>
    <property type="match status" value="1"/>
</dbReference>
<keyword evidence="1 2" id="KW-0808">Transferase</keyword>
<keyword evidence="6" id="KW-1185">Reference proteome</keyword>
<feature type="domain" description="Aspartate/ornithine carbamoyltransferase Asp/Orn-binding" evidence="3">
    <location>
        <begin position="155"/>
        <end position="310"/>
    </location>
</feature>
<dbReference type="InterPro" id="IPR006132">
    <property type="entry name" value="Asp/Orn_carbamoyltranf_P-bd"/>
</dbReference>
<proteinExistence type="inferred from homology"/>